<keyword evidence="2" id="KW-0433">Leucine-rich repeat</keyword>
<dbReference type="AlphaFoldDB" id="A0ABD3AHA7"/>
<dbReference type="Gene3D" id="3.80.10.10">
    <property type="entry name" value="Ribonuclease Inhibitor"/>
    <property type="match status" value="1"/>
</dbReference>
<dbReference type="PANTHER" id="PTHR48061:SF38">
    <property type="entry name" value="SERINE_THREONINE-PROTEIN KINASE BRI1"/>
    <property type="match status" value="1"/>
</dbReference>
<dbReference type="PANTHER" id="PTHR48061">
    <property type="entry name" value="LEUCINE-RICH REPEAT RECEPTOR PROTEIN KINASE EMS1-LIKE-RELATED"/>
    <property type="match status" value="1"/>
</dbReference>
<evidence type="ECO:0000256" key="6">
    <source>
        <dbReference type="ARBA" id="ARBA00022989"/>
    </source>
</evidence>
<reference evidence="10 11" key="1">
    <citation type="submission" date="2024-11" db="EMBL/GenBank/DDBJ databases">
        <title>A near-complete genome assembly of Cinchona calisaya.</title>
        <authorList>
            <person name="Lian D.C."/>
            <person name="Zhao X.W."/>
            <person name="Wei L."/>
        </authorList>
    </citation>
    <scope>NUCLEOTIDE SEQUENCE [LARGE SCALE GENOMIC DNA]</scope>
    <source>
        <tissue evidence="10">Nenye</tissue>
    </source>
</reference>
<evidence type="ECO:0000256" key="1">
    <source>
        <dbReference type="ARBA" id="ARBA00004479"/>
    </source>
</evidence>
<evidence type="ECO:0000256" key="4">
    <source>
        <dbReference type="ARBA" id="ARBA00022729"/>
    </source>
</evidence>
<evidence type="ECO:0000313" key="10">
    <source>
        <dbReference type="EMBL" id="KAL3530050.1"/>
    </source>
</evidence>
<keyword evidence="5" id="KW-0677">Repeat</keyword>
<evidence type="ECO:0000256" key="3">
    <source>
        <dbReference type="ARBA" id="ARBA00022692"/>
    </source>
</evidence>
<keyword evidence="4" id="KW-0732">Signal</keyword>
<dbReference type="Proteomes" id="UP001630127">
    <property type="component" value="Unassembled WGS sequence"/>
</dbReference>
<keyword evidence="11" id="KW-1185">Reference proteome</keyword>
<sequence length="154" mass="17355">MCNPDESRALHQYKQMFAITNGTSKCKEFLQNQPKTMYWNTSKHCCSWDGVTCNNITGHVIGLDLSCSQLSGTIQPNSSLIYLSYLQKLNLASNDLSGPYILRDVSMLKSLKYLNLSDNYFWNVIPGIPHFSNLTNCGFFPLQVQICLQSCPSV</sequence>
<dbReference type="Pfam" id="PF08263">
    <property type="entry name" value="LRRNT_2"/>
    <property type="match status" value="1"/>
</dbReference>
<comment type="caution">
    <text evidence="10">The sequence shown here is derived from an EMBL/GenBank/DDBJ whole genome shotgun (WGS) entry which is preliminary data.</text>
</comment>
<keyword evidence="8" id="KW-0325">Glycoprotein</keyword>
<keyword evidence="7" id="KW-0472">Membrane</keyword>
<dbReference type="InterPro" id="IPR046956">
    <property type="entry name" value="RLP23-like"/>
</dbReference>
<evidence type="ECO:0000313" key="11">
    <source>
        <dbReference type="Proteomes" id="UP001630127"/>
    </source>
</evidence>
<dbReference type="InterPro" id="IPR001611">
    <property type="entry name" value="Leu-rich_rpt"/>
</dbReference>
<name>A0ABD3AHA7_9GENT</name>
<proteinExistence type="predicted"/>
<evidence type="ECO:0000259" key="9">
    <source>
        <dbReference type="Pfam" id="PF08263"/>
    </source>
</evidence>
<evidence type="ECO:0000256" key="5">
    <source>
        <dbReference type="ARBA" id="ARBA00022737"/>
    </source>
</evidence>
<dbReference type="GO" id="GO:0016020">
    <property type="term" value="C:membrane"/>
    <property type="evidence" value="ECO:0007669"/>
    <property type="project" value="UniProtKB-SubCell"/>
</dbReference>
<feature type="domain" description="Leucine-rich repeat-containing N-terminal plant-type" evidence="9">
    <location>
        <begin position="30"/>
        <end position="54"/>
    </location>
</feature>
<comment type="subcellular location">
    <subcellularLocation>
        <location evidence="1">Membrane</location>
        <topology evidence="1">Single-pass type I membrane protein</topology>
    </subcellularLocation>
</comment>
<dbReference type="EMBL" id="JBJUIK010000004">
    <property type="protein sequence ID" value="KAL3530050.1"/>
    <property type="molecule type" value="Genomic_DNA"/>
</dbReference>
<evidence type="ECO:0000256" key="8">
    <source>
        <dbReference type="ARBA" id="ARBA00023180"/>
    </source>
</evidence>
<organism evidence="10 11">
    <name type="scientific">Cinchona calisaya</name>
    <dbReference type="NCBI Taxonomy" id="153742"/>
    <lineage>
        <taxon>Eukaryota</taxon>
        <taxon>Viridiplantae</taxon>
        <taxon>Streptophyta</taxon>
        <taxon>Embryophyta</taxon>
        <taxon>Tracheophyta</taxon>
        <taxon>Spermatophyta</taxon>
        <taxon>Magnoliopsida</taxon>
        <taxon>eudicotyledons</taxon>
        <taxon>Gunneridae</taxon>
        <taxon>Pentapetalae</taxon>
        <taxon>asterids</taxon>
        <taxon>lamiids</taxon>
        <taxon>Gentianales</taxon>
        <taxon>Rubiaceae</taxon>
        <taxon>Cinchonoideae</taxon>
        <taxon>Cinchoneae</taxon>
        <taxon>Cinchona</taxon>
    </lineage>
</organism>
<dbReference type="InterPro" id="IPR013210">
    <property type="entry name" value="LRR_N_plant-typ"/>
</dbReference>
<gene>
    <name evidence="10" type="ORF">ACH5RR_009372</name>
</gene>
<dbReference type="InterPro" id="IPR032675">
    <property type="entry name" value="LRR_dom_sf"/>
</dbReference>
<dbReference type="SUPFAM" id="SSF52058">
    <property type="entry name" value="L domain-like"/>
    <property type="match status" value="1"/>
</dbReference>
<evidence type="ECO:0000256" key="2">
    <source>
        <dbReference type="ARBA" id="ARBA00022614"/>
    </source>
</evidence>
<accession>A0ABD3AHA7</accession>
<evidence type="ECO:0000256" key="7">
    <source>
        <dbReference type="ARBA" id="ARBA00023136"/>
    </source>
</evidence>
<keyword evidence="3" id="KW-0812">Transmembrane</keyword>
<dbReference type="Pfam" id="PF00560">
    <property type="entry name" value="LRR_1"/>
    <property type="match status" value="1"/>
</dbReference>
<protein>
    <recommendedName>
        <fullName evidence="9">Leucine-rich repeat-containing N-terminal plant-type domain-containing protein</fullName>
    </recommendedName>
</protein>
<keyword evidence="6" id="KW-1133">Transmembrane helix</keyword>